<comment type="subcellular location">
    <subcellularLocation>
        <location evidence="1">Cell envelope</location>
    </subcellularLocation>
</comment>
<evidence type="ECO:0000256" key="3">
    <source>
        <dbReference type="SAM" id="MobiDB-lite"/>
    </source>
</evidence>
<sequence>MMFSVLSQGSRSFRWLFCVGVFGALVACSKHADEAAKPAGPPEVEFAVAQRSDAPLVTELPGRIEPYRTAEVRARVDGIVLKRAYEEGQVVKAGQVLFRIDPAPLKAQVDAAQGALARAQAQAAIARDKAARYKGLAATRAVSELEYAEAQSTERQAAADVVSARAALETAQLRLGYATVTAPIGGRSRRAQVTEGALVKEDAATPLTTVEQIDPIYVDFAQPAAEVLALQRALKKGQAAALTGQDIGVQVILSDGVAYERPAKLLFSDLAVDRATDNVSMRAVLPNPDGLLLPGMYVRVKLSHAVQQGAVTIPKGALQRDRHGATVFVVKADNTLAAQPVAAQTLAGDQWLVTSGLTGGERVAIPGMQTLEAGMAVKPVPATKHASSVTDSAADTKPTERTKG</sequence>
<organism evidence="9 10">
    <name type="scientific">Ralstonia insidiosa</name>
    <dbReference type="NCBI Taxonomy" id="190721"/>
    <lineage>
        <taxon>Bacteria</taxon>
        <taxon>Pseudomonadati</taxon>
        <taxon>Pseudomonadota</taxon>
        <taxon>Betaproteobacteria</taxon>
        <taxon>Burkholderiales</taxon>
        <taxon>Burkholderiaceae</taxon>
        <taxon>Ralstonia</taxon>
    </lineage>
</organism>
<gene>
    <name evidence="9" type="ORF">ACS15_2428</name>
</gene>
<feature type="chain" id="PRO_5042183914" evidence="4">
    <location>
        <begin position="33"/>
        <end position="404"/>
    </location>
</feature>
<evidence type="ECO:0000313" key="10">
    <source>
        <dbReference type="Proteomes" id="UP000077927"/>
    </source>
</evidence>
<dbReference type="NCBIfam" id="TIGR01730">
    <property type="entry name" value="RND_mfp"/>
    <property type="match status" value="1"/>
</dbReference>
<dbReference type="GO" id="GO:0005886">
    <property type="term" value="C:plasma membrane"/>
    <property type="evidence" value="ECO:0007669"/>
    <property type="project" value="TreeGrafter"/>
</dbReference>
<feature type="domain" description="Multidrug resistance protein MdtA-like beta-barrel" evidence="7">
    <location>
        <begin position="215"/>
        <end position="303"/>
    </location>
</feature>
<dbReference type="Gene3D" id="1.10.287.470">
    <property type="entry name" value="Helix hairpin bin"/>
    <property type="match status" value="1"/>
</dbReference>
<dbReference type="Pfam" id="PF25876">
    <property type="entry name" value="HH_MFP_RND"/>
    <property type="match status" value="1"/>
</dbReference>
<accession>A0AAC9FQM7</accession>
<dbReference type="Gene3D" id="2.40.50.100">
    <property type="match status" value="1"/>
</dbReference>
<dbReference type="PANTHER" id="PTHR30158">
    <property type="entry name" value="ACRA/E-RELATED COMPONENT OF DRUG EFFLUX TRANSPORTER"/>
    <property type="match status" value="1"/>
</dbReference>
<evidence type="ECO:0000256" key="1">
    <source>
        <dbReference type="ARBA" id="ARBA00004196"/>
    </source>
</evidence>
<dbReference type="EMBL" id="CP012605">
    <property type="protein sequence ID" value="ANH72744.1"/>
    <property type="molecule type" value="Genomic_DNA"/>
</dbReference>
<dbReference type="Pfam" id="PF25944">
    <property type="entry name" value="Beta-barrel_RND"/>
    <property type="match status" value="1"/>
</dbReference>
<feature type="region of interest" description="Disordered" evidence="3">
    <location>
        <begin position="381"/>
        <end position="404"/>
    </location>
</feature>
<evidence type="ECO:0000259" key="8">
    <source>
        <dbReference type="Pfam" id="PF25967"/>
    </source>
</evidence>
<dbReference type="FunFam" id="2.40.420.20:FF:000001">
    <property type="entry name" value="Efflux RND transporter periplasmic adaptor subunit"/>
    <property type="match status" value="1"/>
</dbReference>
<dbReference type="Gene3D" id="2.40.420.20">
    <property type="match status" value="1"/>
</dbReference>
<dbReference type="GO" id="GO:0022857">
    <property type="term" value="F:transmembrane transporter activity"/>
    <property type="evidence" value="ECO:0007669"/>
    <property type="project" value="InterPro"/>
</dbReference>
<dbReference type="GO" id="GO:0046677">
    <property type="term" value="P:response to antibiotic"/>
    <property type="evidence" value="ECO:0007669"/>
    <property type="project" value="TreeGrafter"/>
</dbReference>
<dbReference type="InterPro" id="IPR058626">
    <property type="entry name" value="MdtA-like_b-barrel"/>
</dbReference>
<keyword evidence="4" id="KW-0732">Signal</keyword>
<dbReference type="KEGG" id="rin:ACS15_2428"/>
<feature type="domain" description="Multidrug resistance protein MdtA-like C-terminal permuted SH3" evidence="8">
    <location>
        <begin position="310"/>
        <end position="369"/>
    </location>
</feature>
<dbReference type="SUPFAM" id="SSF111369">
    <property type="entry name" value="HlyD-like secretion proteins"/>
    <property type="match status" value="1"/>
</dbReference>
<dbReference type="Pfam" id="PF25967">
    <property type="entry name" value="RND-MFP_C"/>
    <property type="match status" value="1"/>
</dbReference>
<evidence type="ECO:0000259" key="7">
    <source>
        <dbReference type="Pfam" id="PF25944"/>
    </source>
</evidence>
<dbReference type="RefSeq" id="WP_021195451.1">
    <property type="nucleotide sequence ID" value="NZ_CP012605.1"/>
</dbReference>
<dbReference type="InterPro" id="IPR058625">
    <property type="entry name" value="MdtA-like_BSH"/>
</dbReference>
<dbReference type="InterPro" id="IPR058627">
    <property type="entry name" value="MdtA-like_C"/>
</dbReference>
<dbReference type="Pfam" id="PF25917">
    <property type="entry name" value="BSH_RND"/>
    <property type="match status" value="1"/>
</dbReference>
<dbReference type="Proteomes" id="UP000077927">
    <property type="component" value="Chromosome 1"/>
</dbReference>
<proteinExistence type="inferred from homology"/>
<dbReference type="AlphaFoldDB" id="A0AAC9FQM7"/>
<feature type="domain" description="Multidrug resistance protein MdtA-like barrel-sandwich hybrid" evidence="6">
    <location>
        <begin position="68"/>
        <end position="210"/>
    </location>
</feature>
<evidence type="ECO:0000256" key="4">
    <source>
        <dbReference type="SAM" id="SignalP"/>
    </source>
</evidence>
<name>A0AAC9FQM7_9RALS</name>
<dbReference type="Gene3D" id="2.40.30.170">
    <property type="match status" value="1"/>
</dbReference>
<evidence type="ECO:0000259" key="5">
    <source>
        <dbReference type="Pfam" id="PF25876"/>
    </source>
</evidence>
<comment type="similarity">
    <text evidence="2">Belongs to the membrane fusion protein (MFP) (TC 8.A.1) family.</text>
</comment>
<dbReference type="InterPro" id="IPR058624">
    <property type="entry name" value="MdtA-like_HH"/>
</dbReference>
<dbReference type="InterPro" id="IPR006143">
    <property type="entry name" value="RND_pump_MFP"/>
</dbReference>
<evidence type="ECO:0000256" key="2">
    <source>
        <dbReference type="ARBA" id="ARBA00009477"/>
    </source>
</evidence>
<dbReference type="GO" id="GO:0030313">
    <property type="term" value="C:cell envelope"/>
    <property type="evidence" value="ECO:0007669"/>
    <property type="project" value="UniProtKB-SubCell"/>
</dbReference>
<reference evidence="9 10" key="1">
    <citation type="submission" date="2015-09" db="EMBL/GenBank/DDBJ databases">
        <authorList>
            <person name="Xu Y."/>
            <person name="Nagy A."/>
            <person name="Liu N.T."/>
            <person name="Nou X."/>
        </authorList>
    </citation>
    <scope>NUCLEOTIDE SEQUENCE [LARGE SCALE GENOMIC DNA]</scope>
    <source>
        <strain evidence="9 10">FC1138</strain>
    </source>
</reference>
<evidence type="ECO:0000259" key="6">
    <source>
        <dbReference type="Pfam" id="PF25917"/>
    </source>
</evidence>
<protein>
    <submittedName>
        <fullName evidence="9">Efflux transporter, RND family, MFP subunit</fullName>
    </submittedName>
</protein>
<feature type="signal peptide" evidence="4">
    <location>
        <begin position="1"/>
        <end position="32"/>
    </location>
</feature>
<evidence type="ECO:0000313" key="9">
    <source>
        <dbReference type="EMBL" id="ANH72744.1"/>
    </source>
</evidence>
<feature type="domain" description="Multidrug resistance protein MdtA-like alpha-helical hairpin" evidence="5">
    <location>
        <begin position="109"/>
        <end position="178"/>
    </location>
</feature>
<dbReference type="PANTHER" id="PTHR30158:SF24">
    <property type="entry name" value="HLYD FAMILY SECRETION PROTEIN"/>
    <property type="match status" value="1"/>
</dbReference>